<dbReference type="Proteomes" id="UP001396334">
    <property type="component" value="Unassembled WGS sequence"/>
</dbReference>
<evidence type="ECO:0000256" key="2">
    <source>
        <dbReference type="SAM" id="SignalP"/>
    </source>
</evidence>
<gene>
    <name evidence="3" type="ORF">V6N11_003491</name>
</gene>
<evidence type="ECO:0000313" key="3">
    <source>
        <dbReference type="EMBL" id="KAK9023266.1"/>
    </source>
</evidence>
<feature type="chain" id="PRO_5046892816" evidence="2">
    <location>
        <begin position="28"/>
        <end position="95"/>
    </location>
</feature>
<reference evidence="3 4" key="1">
    <citation type="journal article" date="2024" name="G3 (Bethesda)">
        <title>Genome assembly of Hibiscus sabdariffa L. provides insights into metabolisms of medicinal natural products.</title>
        <authorList>
            <person name="Kim T."/>
        </authorList>
    </citation>
    <scope>NUCLEOTIDE SEQUENCE [LARGE SCALE GENOMIC DNA]</scope>
    <source>
        <strain evidence="3">TK-2024</strain>
        <tissue evidence="3">Old leaves</tissue>
    </source>
</reference>
<comment type="caution">
    <text evidence="3">The sequence shown here is derived from an EMBL/GenBank/DDBJ whole genome shotgun (WGS) entry which is preliminary data.</text>
</comment>
<keyword evidence="2" id="KW-0732">Signal</keyword>
<feature type="region of interest" description="Disordered" evidence="1">
    <location>
        <begin position="63"/>
        <end position="95"/>
    </location>
</feature>
<evidence type="ECO:0000256" key="1">
    <source>
        <dbReference type="SAM" id="MobiDB-lite"/>
    </source>
</evidence>
<evidence type="ECO:0000313" key="4">
    <source>
        <dbReference type="Proteomes" id="UP001396334"/>
    </source>
</evidence>
<protein>
    <submittedName>
        <fullName evidence="3">Uncharacterized protein</fullName>
    </submittedName>
</protein>
<proteinExistence type="predicted"/>
<sequence>MAQNNLILAGALLLVLLLSYGVTISEGIRVLKAEKTDEPGNHATKMMSGHKRNILEDASAGVAHNAYRTNDVRPTPHGHSPGAGHSDGPANNVNI</sequence>
<feature type="signal peptide" evidence="2">
    <location>
        <begin position="1"/>
        <end position="27"/>
    </location>
</feature>
<dbReference type="EMBL" id="JBBPBN010000015">
    <property type="protein sequence ID" value="KAK9023266.1"/>
    <property type="molecule type" value="Genomic_DNA"/>
</dbReference>
<name>A0ABR2SDF8_9ROSI</name>
<accession>A0ABR2SDF8</accession>
<keyword evidence="4" id="KW-1185">Reference proteome</keyword>
<organism evidence="3 4">
    <name type="scientific">Hibiscus sabdariffa</name>
    <name type="common">roselle</name>
    <dbReference type="NCBI Taxonomy" id="183260"/>
    <lineage>
        <taxon>Eukaryota</taxon>
        <taxon>Viridiplantae</taxon>
        <taxon>Streptophyta</taxon>
        <taxon>Embryophyta</taxon>
        <taxon>Tracheophyta</taxon>
        <taxon>Spermatophyta</taxon>
        <taxon>Magnoliopsida</taxon>
        <taxon>eudicotyledons</taxon>
        <taxon>Gunneridae</taxon>
        <taxon>Pentapetalae</taxon>
        <taxon>rosids</taxon>
        <taxon>malvids</taxon>
        <taxon>Malvales</taxon>
        <taxon>Malvaceae</taxon>
        <taxon>Malvoideae</taxon>
        <taxon>Hibiscus</taxon>
    </lineage>
</organism>